<organism evidence="2">
    <name type="scientific">Anguilla anguilla</name>
    <name type="common">European freshwater eel</name>
    <name type="synonym">Muraena anguilla</name>
    <dbReference type="NCBI Taxonomy" id="7936"/>
    <lineage>
        <taxon>Eukaryota</taxon>
        <taxon>Metazoa</taxon>
        <taxon>Chordata</taxon>
        <taxon>Craniata</taxon>
        <taxon>Vertebrata</taxon>
        <taxon>Euteleostomi</taxon>
        <taxon>Actinopterygii</taxon>
        <taxon>Neopterygii</taxon>
        <taxon>Teleostei</taxon>
        <taxon>Anguilliformes</taxon>
        <taxon>Anguillidae</taxon>
        <taxon>Anguilla</taxon>
    </lineage>
</organism>
<keyword evidence="1" id="KW-0812">Transmembrane</keyword>
<protein>
    <submittedName>
        <fullName evidence="2">Uncharacterized protein</fullName>
    </submittedName>
</protein>
<evidence type="ECO:0000256" key="1">
    <source>
        <dbReference type="SAM" id="Phobius"/>
    </source>
</evidence>
<accession>A0A0E9QWY1</accession>
<dbReference type="EMBL" id="GBXM01087121">
    <property type="protein sequence ID" value="JAH21456.1"/>
    <property type="molecule type" value="Transcribed_RNA"/>
</dbReference>
<sequence>MNVLVSQDCSSLAFGIYWSFTLALFGFQCPCCCINFSLYL</sequence>
<proteinExistence type="predicted"/>
<evidence type="ECO:0000313" key="2">
    <source>
        <dbReference type="EMBL" id="JAH21456.1"/>
    </source>
</evidence>
<dbReference type="AlphaFoldDB" id="A0A0E9QWY1"/>
<keyword evidence="1" id="KW-0472">Membrane</keyword>
<reference evidence="2" key="2">
    <citation type="journal article" date="2015" name="Fish Shellfish Immunol.">
        <title>Early steps in the European eel (Anguilla anguilla)-Vibrio vulnificus interaction in the gills: Role of the RtxA13 toxin.</title>
        <authorList>
            <person name="Callol A."/>
            <person name="Pajuelo D."/>
            <person name="Ebbesson L."/>
            <person name="Teles M."/>
            <person name="MacKenzie S."/>
            <person name="Amaro C."/>
        </authorList>
    </citation>
    <scope>NUCLEOTIDE SEQUENCE</scope>
</reference>
<feature type="transmembrane region" description="Helical" evidence="1">
    <location>
        <begin position="16"/>
        <end position="39"/>
    </location>
</feature>
<keyword evidence="1" id="KW-1133">Transmembrane helix</keyword>
<name>A0A0E9QWY1_ANGAN</name>
<reference evidence="2" key="1">
    <citation type="submission" date="2014-11" db="EMBL/GenBank/DDBJ databases">
        <authorList>
            <person name="Amaro Gonzalez C."/>
        </authorList>
    </citation>
    <scope>NUCLEOTIDE SEQUENCE</scope>
</reference>